<sequence>MQVLLETERCIIRPITMNDIAGMYEMDSDPGVHMYVGKKPVTSIEQSGEMIASIMQQYRDLGIGRWAVEEKATGRFIGWTGFKFIAGPVNGHANYIDFGYRFVKKAWGRGYATETGRAALHYGIRHLMFRDIFATTDVNNTASRHVLEKLGFRYTHTFAYDGEPTWRQPHEPTTWYELQYDQ</sequence>
<reference evidence="3" key="1">
    <citation type="journal article" date="2019" name="Int. J. Syst. Evol. Microbiol.">
        <title>The Global Catalogue of Microorganisms (GCM) 10K type strain sequencing project: providing services to taxonomists for standard genome sequencing and annotation.</title>
        <authorList>
            <consortium name="The Broad Institute Genomics Platform"/>
            <consortium name="The Broad Institute Genome Sequencing Center for Infectious Disease"/>
            <person name="Wu L."/>
            <person name="Ma J."/>
        </authorList>
    </citation>
    <scope>NUCLEOTIDE SEQUENCE [LARGE SCALE GENOMIC DNA]</scope>
    <source>
        <strain evidence="3">JCM 32105</strain>
    </source>
</reference>
<evidence type="ECO:0000259" key="1">
    <source>
        <dbReference type="PROSITE" id="PS51186"/>
    </source>
</evidence>
<dbReference type="InterPro" id="IPR016181">
    <property type="entry name" value="Acyl_CoA_acyltransferase"/>
</dbReference>
<comment type="caution">
    <text evidence="2">The sequence shown here is derived from an EMBL/GenBank/DDBJ whole genome shotgun (WGS) entry which is preliminary data.</text>
</comment>
<dbReference type="PANTHER" id="PTHR43792:SF16">
    <property type="entry name" value="N-ACETYLTRANSFERASE DOMAIN-CONTAINING PROTEIN"/>
    <property type="match status" value="1"/>
</dbReference>
<dbReference type="Pfam" id="PF13302">
    <property type="entry name" value="Acetyltransf_3"/>
    <property type="match status" value="1"/>
</dbReference>
<dbReference type="PROSITE" id="PS51186">
    <property type="entry name" value="GNAT"/>
    <property type="match status" value="1"/>
</dbReference>
<protein>
    <submittedName>
        <fullName evidence="2">GNAT family N-acetyltransferase</fullName>
    </submittedName>
</protein>
<keyword evidence="3" id="KW-1185">Reference proteome</keyword>
<dbReference type="PANTHER" id="PTHR43792">
    <property type="entry name" value="GNAT FAMILY, PUTATIVE (AFU_ORTHOLOGUE AFUA_3G00765)-RELATED-RELATED"/>
    <property type="match status" value="1"/>
</dbReference>
<dbReference type="SUPFAM" id="SSF55729">
    <property type="entry name" value="Acyl-CoA N-acyltransferases (Nat)"/>
    <property type="match status" value="1"/>
</dbReference>
<evidence type="ECO:0000313" key="2">
    <source>
        <dbReference type="EMBL" id="GAA4469779.1"/>
    </source>
</evidence>
<dbReference type="RefSeq" id="WP_345084995.1">
    <property type="nucleotide sequence ID" value="NZ_BAABFA010000024.1"/>
</dbReference>
<dbReference type="EMBL" id="BAABFA010000024">
    <property type="protein sequence ID" value="GAA4469779.1"/>
    <property type="molecule type" value="Genomic_DNA"/>
</dbReference>
<accession>A0ABP8NPW8</accession>
<dbReference type="InterPro" id="IPR000182">
    <property type="entry name" value="GNAT_dom"/>
</dbReference>
<gene>
    <name evidence="2" type="ORF">GCM10023093_29830</name>
</gene>
<name>A0ABP8NPW8_9BACT</name>
<dbReference type="Gene3D" id="3.40.630.30">
    <property type="match status" value="1"/>
</dbReference>
<dbReference type="Proteomes" id="UP001500067">
    <property type="component" value="Unassembled WGS sequence"/>
</dbReference>
<dbReference type="InterPro" id="IPR051531">
    <property type="entry name" value="N-acetyltransferase"/>
</dbReference>
<evidence type="ECO:0000313" key="3">
    <source>
        <dbReference type="Proteomes" id="UP001500067"/>
    </source>
</evidence>
<feature type="domain" description="N-acetyltransferase" evidence="1">
    <location>
        <begin position="10"/>
        <end position="181"/>
    </location>
</feature>
<organism evidence="2 3">
    <name type="scientific">Nemorincola caseinilytica</name>
    <dbReference type="NCBI Taxonomy" id="2054315"/>
    <lineage>
        <taxon>Bacteria</taxon>
        <taxon>Pseudomonadati</taxon>
        <taxon>Bacteroidota</taxon>
        <taxon>Chitinophagia</taxon>
        <taxon>Chitinophagales</taxon>
        <taxon>Chitinophagaceae</taxon>
        <taxon>Nemorincola</taxon>
    </lineage>
</organism>
<proteinExistence type="predicted"/>